<name>A0AAU9H9L2_STRTR</name>
<proteinExistence type="predicted"/>
<accession>A0AAU9H9L2</accession>
<dbReference type="Proteomes" id="UP000509120">
    <property type="component" value="Chromosome"/>
</dbReference>
<organism evidence="1 2">
    <name type="scientific">Streptococcus thermophilus</name>
    <dbReference type="NCBI Taxonomy" id="1308"/>
    <lineage>
        <taxon>Bacteria</taxon>
        <taxon>Bacillati</taxon>
        <taxon>Bacillota</taxon>
        <taxon>Bacilli</taxon>
        <taxon>Lactobacillales</taxon>
        <taxon>Streptococcaceae</taxon>
        <taxon>Streptococcus</taxon>
    </lineage>
</organism>
<evidence type="ECO:0000313" key="1">
    <source>
        <dbReference type="EMBL" id="CAD0156939.1"/>
    </source>
</evidence>
<dbReference type="EMBL" id="LR822030">
    <property type="protein sequence ID" value="CAD0156939.1"/>
    <property type="molecule type" value="Genomic_DNA"/>
</dbReference>
<reference evidence="1 2" key="1">
    <citation type="submission" date="2020-06" db="EMBL/GenBank/DDBJ databases">
        <authorList>
            <person name="Chuat V."/>
        </authorList>
    </citation>
    <scope>NUCLEOTIDE SEQUENCE [LARGE SCALE GENOMIC DNA]</scope>
    <source>
        <strain evidence="1">STH_CIRM_1046</strain>
    </source>
</reference>
<protein>
    <submittedName>
        <fullName evidence="1">Uncharacterized protein</fullName>
    </submittedName>
</protein>
<sequence length="39" mass="4662">MRVFLLSHYWGAVSLLLYIMAELLNEYIEKGIVRFLFIV</sequence>
<evidence type="ECO:0000313" key="2">
    <source>
        <dbReference type="Proteomes" id="UP000509120"/>
    </source>
</evidence>
<dbReference type="AlphaFoldDB" id="A0AAU9H9L2"/>
<gene>
    <name evidence="1" type="ORF">STHERMO_1712</name>
</gene>